<name>A0A1G2FH55_9BACT</name>
<dbReference type="InterPro" id="IPR051198">
    <property type="entry name" value="BchE-like"/>
</dbReference>
<evidence type="ECO:0000313" key="10">
    <source>
        <dbReference type="EMBL" id="OGZ37122.1"/>
    </source>
</evidence>
<feature type="domain" description="Radical SAM core" evidence="9">
    <location>
        <begin position="192"/>
        <end position="416"/>
    </location>
</feature>
<dbReference type="InterPro" id="IPR007197">
    <property type="entry name" value="rSAM"/>
</dbReference>
<organism evidence="10 11">
    <name type="scientific">Candidatus Portnoybacteria bacterium RIFCSPHIGHO2_12_FULL_38_9</name>
    <dbReference type="NCBI Taxonomy" id="1801997"/>
    <lineage>
        <taxon>Bacteria</taxon>
        <taxon>Candidatus Portnoyibacteriota</taxon>
    </lineage>
</organism>
<comment type="caution">
    <text evidence="10">The sequence shown here is derived from an EMBL/GenBank/DDBJ whole genome shotgun (WGS) entry which is preliminary data.</text>
</comment>
<dbReference type="SFLD" id="SFLDG01123">
    <property type="entry name" value="methyltransferase_(Class_B)"/>
    <property type="match status" value="1"/>
</dbReference>
<dbReference type="SFLD" id="SFLDG01082">
    <property type="entry name" value="B12-binding_domain_containing"/>
    <property type="match status" value="1"/>
</dbReference>
<evidence type="ECO:0000256" key="1">
    <source>
        <dbReference type="ARBA" id="ARBA00001966"/>
    </source>
</evidence>
<dbReference type="GO" id="GO:0046872">
    <property type="term" value="F:metal ion binding"/>
    <property type="evidence" value="ECO:0007669"/>
    <property type="project" value="UniProtKB-KW"/>
</dbReference>
<dbReference type="AlphaFoldDB" id="A0A1G2FH55"/>
<keyword evidence="4" id="KW-0949">S-adenosyl-L-methionine</keyword>
<keyword evidence="6" id="KW-0408">Iron</keyword>
<evidence type="ECO:0000256" key="7">
    <source>
        <dbReference type="ARBA" id="ARBA00023014"/>
    </source>
</evidence>
<dbReference type="InterPro" id="IPR034466">
    <property type="entry name" value="Methyltransferase_Class_B"/>
</dbReference>
<dbReference type="PANTHER" id="PTHR43409">
    <property type="entry name" value="ANAEROBIC MAGNESIUM-PROTOPORPHYRIN IX MONOMETHYL ESTER CYCLASE-RELATED"/>
    <property type="match status" value="1"/>
</dbReference>
<dbReference type="SMART" id="SM00729">
    <property type="entry name" value="Elp3"/>
    <property type="match status" value="1"/>
</dbReference>
<dbReference type="SUPFAM" id="SSF102114">
    <property type="entry name" value="Radical SAM enzymes"/>
    <property type="match status" value="1"/>
</dbReference>
<dbReference type="Gene3D" id="3.80.30.20">
    <property type="entry name" value="tm_1862 like domain"/>
    <property type="match status" value="1"/>
</dbReference>
<accession>A0A1G2FH55</accession>
<dbReference type="InterPro" id="IPR023404">
    <property type="entry name" value="rSAM_horseshoe"/>
</dbReference>
<evidence type="ECO:0000256" key="6">
    <source>
        <dbReference type="ARBA" id="ARBA00023004"/>
    </source>
</evidence>
<proteinExistence type="predicted"/>
<evidence type="ECO:0000256" key="5">
    <source>
        <dbReference type="ARBA" id="ARBA00022723"/>
    </source>
</evidence>
<dbReference type="CDD" id="cd01335">
    <property type="entry name" value="Radical_SAM"/>
    <property type="match status" value="1"/>
</dbReference>
<dbReference type="EMBL" id="MHNB01000015">
    <property type="protein sequence ID" value="OGZ37122.1"/>
    <property type="molecule type" value="Genomic_DNA"/>
</dbReference>
<evidence type="ECO:0000259" key="9">
    <source>
        <dbReference type="PROSITE" id="PS51918"/>
    </source>
</evidence>
<dbReference type="GO" id="GO:0003824">
    <property type="term" value="F:catalytic activity"/>
    <property type="evidence" value="ECO:0007669"/>
    <property type="project" value="InterPro"/>
</dbReference>
<dbReference type="Gene3D" id="3.40.50.280">
    <property type="entry name" value="Cobalamin-binding domain"/>
    <property type="match status" value="1"/>
</dbReference>
<keyword evidence="7" id="KW-0411">Iron-sulfur</keyword>
<gene>
    <name evidence="10" type="ORF">A3J64_01245</name>
</gene>
<dbReference type="PANTHER" id="PTHR43409:SF7">
    <property type="entry name" value="BLL1977 PROTEIN"/>
    <property type="match status" value="1"/>
</dbReference>
<dbReference type="PROSITE" id="PS51332">
    <property type="entry name" value="B12_BINDING"/>
    <property type="match status" value="1"/>
</dbReference>
<dbReference type="InterPro" id="IPR036724">
    <property type="entry name" value="Cobalamin-bd_sf"/>
</dbReference>
<keyword evidence="2" id="KW-0489">Methyltransferase</keyword>
<dbReference type="Proteomes" id="UP000177061">
    <property type="component" value="Unassembled WGS sequence"/>
</dbReference>
<evidence type="ECO:0000256" key="2">
    <source>
        <dbReference type="ARBA" id="ARBA00022603"/>
    </source>
</evidence>
<evidence type="ECO:0000313" key="11">
    <source>
        <dbReference type="Proteomes" id="UP000177061"/>
    </source>
</evidence>
<dbReference type="SFLD" id="SFLDS00029">
    <property type="entry name" value="Radical_SAM"/>
    <property type="match status" value="1"/>
</dbReference>
<dbReference type="CDD" id="cd02068">
    <property type="entry name" value="radical_SAM_B12_BD"/>
    <property type="match status" value="1"/>
</dbReference>
<reference evidence="10 11" key="1">
    <citation type="journal article" date="2016" name="Nat. Commun.">
        <title>Thousands of microbial genomes shed light on interconnected biogeochemical processes in an aquifer system.</title>
        <authorList>
            <person name="Anantharaman K."/>
            <person name="Brown C.T."/>
            <person name="Hug L.A."/>
            <person name="Sharon I."/>
            <person name="Castelle C.J."/>
            <person name="Probst A.J."/>
            <person name="Thomas B.C."/>
            <person name="Singh A."/>
            <person name="Wilkins M.J."/>
            <person name="Karaoz U."/>
            <person name="Brodie E.L."/>
            <person name="Williams K.H."/>
            <person name="Hubbard S.S."/>
            <person name="Banfield J.F."/>
        </authorList>
    </citation>
    <scope>NUCLEOTIDE SEQUENCE [LARGE SCALE GENOMIC DNA]</scope>
</reference>
<dbReference type="InterPro" id="IPR058240">
    <property type="entry name" value="rSAM_sf"/>
</dbReference>
<dbReference type="InterPro" id="IPR006158">
    <property type="entry name" value="Cobalamin-bd"/>
</dbReference>
<evidence type="ECO:0000259" key="8">
    <source>
        <dbReference type="PROSITE" id="PS51332"/>
    </source>
</evidence>
<feature type="domain" description="B12-binding" evidence="8">
    <location>
        <begin position="1"/>
        <end position="143"/>
    </location>
</feature>
<dbReference type="SUPFAM" id="SSF52242">
    <property type="entry name" value="Cobalamin (vitamin B12)-binding domain"/>
    <property type="match status" value="1"/>
</dbReference>
<keyword evidence="3" id="KW-0808">Transferase</keyword>
<dbReference type="GO" id="GO:0031419">
    <property type="term" value="F:cobalamin binding"/>
    <property type="evidence" value="ECO:0007669"/>
    <property type="project" value="InterPro"/>
</dbReference>
<sequence length="476" mass="55323">MKVLLINPPYDIENYYGNLSELAFIFPPVGLTYLAGYLRQYEHQMAIYDFQVEERDFNYFIQDFQPDLVGITCQTALFFNTLKLAEKIKKAFPQIPIIVGGAHPTYRPDDFFENPVIDAVVRGEGEETMRELLSYYHQKNGSLTDICGISFKKDSQIIHNPNRALIRNLDILPLPAIDLLPLEKYRVSPDNYLGGRAGLITTSRGCPFSCIFCANKEAFNRTYRPRRLENVFEEIEYYLKHYQISELFVMDDCFGLDRKRAFRFCQGMIDRGYHQKLLWWCQIRVDLVDQELLNQMRKAGCKIVSFGIESGVQRILDIITKRITLKQIREAVKMTRKADLETRGSFILGLPTETLKDSLKTILFSLILPLSQVKFGLATPYPGTKLWEIALAEGQVKDRGEDWNRFTQMAAYTKYRASYIPQGRSAAELMFLQKFANLIFYFKPSVIISFIKRIKSFNDFKYFLKSLFKFLLSSIR</sequence>
<dbReference type="InterPro" id="IPR006638">
    <property type="entry name" value="Elp3/MiaA/NifB-like_rSAM"/>
</dbReference>
<dbReference type="Pfam" id="PF02310">
    <property type="entry name" value="B12-binding"/>
    <property type="match status" value="1"/>
</dbReference>
<evidence type="ECO:0000256" key="3">
    <source>
        <dbReference type="ARBA" id="ARBA00022679"/>
    </source>
</evidence>
<dbReference type="PROSITE" id="PS51918">
    <property type="entry name" value="RADICAL_SAM"/>
    <property type="match status" value="1"/>
</dbReference>
<dbReference type="GO" id="GO:0051539">
    <property type="term" value="F:4 iron, 4 sulfur cluster binding"/>
    <property type="evidence" value="ECO:0007669"/>
    <property type="project" value="UniProtKB-KW"/>
</dbReference>
<dbReference type="STRING" id="1801997.A3J64_01245"/>
<evidence type="ECO:0000256" key="4">
    <source>
        <dbReference type="ARBA" id="ARBA00022691"/>
    </source>
</evidence>
<dbReference type="Pfam" id="PF04055">
    <property type="entry name" value="Radical_SAM"/>
    <property type="match status" value="1"/>
</dbReference>
<keyword evidence="5" id="KW-0479">Metal-binding</keyword>
<protein>
    <submittedName>
        <fullName evidence="10">Uncharacterized protein</fullName>
    </submittedName>
</protein>
<comment type="cofactor">
    <cofactor evidence="1">
        <name>[4Fe-4S] cluster</name>
        <dbReference type="ChEBI" id="CHEBI:49883"/>
    </cofactor>
</comment>